<evidence type="ECO:0000256" key="8">
    <source>
        <dbReference type="ARBA" id="ARBA00023136"/>
    </source>
</evidence>
<feature type="transmembrane region" description="Helical" evidence="9">
    <location>
        <begin position="97"/>
        <end position="115"/>
    </location>
</feature>
<dbReference type="AlphaFoldDB" id="A0A1Y2AMX8"/>
<dbReference type="NCBIfam" id="TIGR00727">
    <property type="entry name" value="ISP4_OPT"/>
    <property type="match status" value="1"/>
</dbReference>
<feature type="transmembrane region" description="Helical" evidence="9">
    <location>
        <begin position="350"/>
        <end position="369"/>
    </location>
</feature>
<dbReference type="GO" id="GO:0035673">
    <property type="term" value="F:oligopeptide transmembrane transporter activity"/>
    <property type="evidence" value="ECO:0007669"/>
    <property type="project" value="InterPro"/>
</dbReference>
<feature type="transmembrane region" description="Helical" evidence="9">
    <location>
        <begin position="518"/>
        <end position="540"/>
    </location>
</feature>
<keyword evidence="11" id="KW-1185">Reference proteome</keyword>
<comment type="similarity">
    <text evidence="2">Belongs to the oligopeptide OPT transporter family.</text>
</comment>
<feature type="transmembrane region" description="Helical" evidence="9">
    <location>
        <begin position="491"/>
        <end position="511"/>
    </location>
</feature>
<dbReference type="PANTHER" id="PTHR22601">
    <property type="entry name" value="ISP4 LIKE PROTEIN"/>
    <property type="match status" value="1"/>
</dbReference>
<feature type="transmembrane region" description="Helical" evidence="9">
    <location>
        <begin position="746"/>
        <end position="768"/>
    </location>
</feature>
<evidence type="ECO:0000256" key="6">
    <source>
        <dbReference type="ARBA" id="ARBA00022927"/>
    </source>
</evidence>
<feature type="transmembrane region" description="Helical" evidence="9">
    <location>
        <begin position="718"/>
        <end position="734"/>
    </location>
</feature>
<feature type="transmembrane region" description="Helical" evidence="9">
    <location>
        <begin position="633"/>
        <end position="655"/>
    </location>
</feature>
<dbReference type="NCBIfam" id="TIGR00728">
    <property type="entry name" value="OPT_sfam"/>
    <property type="match status" value="1"/>
</dbReference>
<dbReference type="GO" id="GO:0016020">
    <property type="term" value="C:membrane"/>
    <property type="evidence" value="ECO:0007669"/>
    <property type="project" value="UniProtKB-SubCell"/>
</dbReference>
<accession>A0A1Y2AMX8</accession>
<evidence type="ECO:0000256" key="9">
    <source>
        <dbReference type="SAM" id="Phobius"/>
    </source>
</evidence>
<evidence type="ECO:0000256" key="3">
    <source>
        <dbReference type="ARBA" id="ARBA00022448"/>
    </source>
</evidence>
<proteinExistence type="inferred from homology"/>
<dbReference type="EMBL" id="MCFC01000074">
    <property type="protein sequence ID" value="ORY23933.1"/>
    <property type="molecule type" value="Genomic_DNA"/>
</dbReference>
<feature type="transmembrane region" description="Helical" evidence="9">
    <location>
        <begin position="201"/>
        <end position="223"/>
    </location>
</feature>
<evidence type="ECO:0000313" key="11">
    <source>
        <dbReference type="Proteomes" id="UP000193986"/>
    </source>
</evidence>
<organism evidence="10 11">
    <name type="scientific">Naematelia encephala</name>
    <dbReference type="NCBI Taxonomy" id="71784"/>
    <lineage>
        <taxon>Eukaryota</taxon>
        <taxon>Fungi</taxon>
        <taxon>Dikarya</taxon>
        <taxon>Basidiomycota</taxon>
        <taxon>Agaricomycotina</taxon>
        <taxon>Tremellomycetes</taxon>
        <taxon>Tremellales</taxon>
        <taxon>Naemateliaceae</taxon>
        <taxon>Naematelia</taxon>
    </lineage>
</organism>
<feature type="transmembrane region" description="Helical" evidence="9">
    <location>
        <begin position="272"/>
        <end position="299"/>
    </location>
</feature>
<feature type="transmembrane region" description="Helical" evidence="9">
    <location>
        <begin position="169"/>
        <end position="189"/>
    </location>
</feature>
<feature type="transmembrane region" description="Helical" evidence="9">
    <location>
        <begin position="667"/>
        <end position="687"/>
    </location>
</feature>
<keyword evidence="6" id="KW-0653">Protein transport</keyword>
<dbReference type="Proteomes" id="UP000193986">
    <property type="component" value="Unassembled WGS sequence"/>
</dbReference>
<dbReference type="GO" id="GO:0015031">
    <property type="term" value="P:protein transport"/>
    <property type="evidence" value="ECO:0007669"/>
    <property type="project" value="UniProtKB-KW"/>
</dbReference>
<evidence type="ECO:0000313" key="10">
    <source>
        <dbReference type="EMBL" id="ORY23933.1"/>
    </source>
</evidence>
<evidence type="ECO:0000256" key="5">
    <source>
        <dbReference type="ARBA" id="ARBA00022856"/>
    </source>
</evidence>
<gene>
    <name evidence="10" type="ORF">BCR39DRAFT_548342</name>
</gene>
<keyword evidence="4 9" id="KW-0812">Transmembrane</keyword>
<name>A0A1Y2AMX8_9TREE</name>
<feature type="transmembrane region" description="Helical" evidence="9">
    <location>
        <begin position="423"/>
        <end position="442"/>
    </location>
</feature>
<keyword evidence="7 9" id="KW-1133">Transmembrane helix</keyword>
<dbReference type="OrthoDB" id="9986677at2759"/>
<reference evidence="10 11" key="1">
    <citation type="submission" date="2016-07" db="EMBL/GenBank/DDBJ databases">
        <title>Pervasive Adenine N6-methylation of Active Genes in Fungi.</title>
        <authorList>
            <consortium name="DOE Joint Genome Institute"/>
            <person name="Mondo S.J."/>
            <person name="Dannebaum R.O."/>
            <person name="Kuo R.C."/>
            <person name="Labutti K."/>
            <person name="Haridas S."/>
            <person name="Kuo A."/>
            <person name="Salamov A."/>
            <person name="Ahrendt S.R."/>
            <person name="Lipzen A."/>
            <person name="Sullivan W."/>
            <person name="Andreopoulos W.B."/>
            <person name="Clum A."/>
            <person name="Lindquist E."/>
            <person name="Daum C."/>
            <person name="Ramamoorthy G.K."/>
            <person name="Gryganskyi A."/>
            <person name="Culley D."/>
            <person name="Magnuson J.K."/>
            <person name="James T.Y."/>
            <person name="O'Malley M.A."/>
            <person name="Stajich J.E."/>
            <person name="Spatafora J.W."/>
            <person name="Visel A."/>
            <person name="Grigoriev I.V."/>
        </authorList>
    </citation>
    <scope>NUCLEOTIDE SEQUENCE [LARGE SCALE GENOMIC DNA]</scope>
    <source>
        <strain evidence="10 11">68-887.2</strain>
    </source>
</reference>
<dbReference type="InterPro" id="IPR004813">
    <property type="entry name" value="OPT"/>
</dbReference>
<keyword evidence="3" id="KW-0813">Transport</keyword>
<comment type="subcellular location">
    <subcellularLocation>
        <location evidence="1">Membrane</location>
        <topology evidence="1">Multi-pass membrane protein</topology>
    </subcellularLocation>
</comment>
<comment type="caution">
    <text evidence="10">The sequence shown here is derived from an EMBL/GenBank/DDBJ whole genome shotgun (WGS) entry which is preliminary data.</text>
</comment>
<feature type="transmembrane region" description="Helical" evidence="9">
    <location>
        <begin position="601"/>
        <end position="621"/>
    </location>
</feature>
<protein>
    <submittedName>
        <fullName evidence="10">OPT oligopeptide transporter protein-domain-containing protein</fullName>
    </submittedName>
</protein>
<evidence type="ECO:0000256" key="4">
    <source>
        <dbReference type="ARBA" id="ARBA00022692"/>
    </source>
</evidence>
<evidence type="ECO:0000256" key="7">
    <source>
        <dbReference type="ARBA" id="ARBA00022989"/>
    </source>
</evidence>
<sequence length="811" mass="91749">MEEKLGLMSLDRCFRIMKQVYRMHEHDQNFPGKTLDRIQEFLADRDEIAADPDTHHEIVREMKLESLLVTENSPYAEVRAVVDVDDDYTMPCFTLRVWVLGIVFSGAGAFVNQLFSIRQPGVYVTSNVAQLLAYPFGRFMSQVLPDKGFHLFGTRHSLNPGPFNKKEHMLITIMATVAFNTPYTGYIVLTQALPVYFNQPYAYDFGYQILGSIGSNFVGYGLAGMCRRFLVFPSFCVWPTALVTIALNKAFHTETNEPVKGPFGRVFTMSRYKFFLIAFVSMFIYWWFPGFIFGALSYFNWLSWIAPNNTAFNNIVGSVNGLGVNPWPTFDFNQLTVYGFTPLVIPTFTIMNQLLGMVISFFMIVGIYWSNTWNTSYLPINSNHIFDNTGARFNVSNVLNDEGHLDSDKYQQYSQPYMAAGNLVCYFWFFAIYAATISYSFLYHRHEIALGFTSLGRAIKRKIGKTADDVDDLAEDVHYRLMKRYPEVPEWWYLIVLCLAAALGMIGVGVYPTYTTPATVIFGIIMALIFIIPVGLIYAVTGIQVTMNVLAEFIGGSFVQGNALAMNYFKMYGYITTAQAVYFSNDLKLAHYTKIPPRHTFVAQMVATVVSTFICTAVMNFQMGFRDVCTSEAAFGLSCPGENTFFTAAVFWGTFGPKKLFSGGGHYKALLVGFPVGFVLPFIMWGLTRTFPRQKWLRQLHPVMICGGGLLWSPYNFSYYWPTVIITYLSWGIVKKRYLAFWAKYNYVLAAAWMAAIAVAAIIIFFGLDIPGIEIDWWGNNVSYEGCEGSACVRLEVPEVGYFGPPPGTFN</sequence>
<dbReference type="InParanoid" id="A0A1Y2AMX8"/>
<keyword evidence="8 9" id="KW-0472">Membrane</keyword>
<dbReference type="Pfam" id="PF03169">
    <property type="entry name" value="OPT"/>
    <property type="match status" value="1"/>
</dbReference>
<evidence type="ECO:0000256" key="1">
    <source>
        <dbReference type="ARBA" id="ARBA00004141"/>
    </source>
</evidence>
<evidence type="ECO:0000256" key="2">
    <source>
        <dbReference type="ARBA" id="ARBA00008807"/>
    </source>
</evidence>
<dbReference type="InterPro" id="IPR004648">
    <property type="entry name" value="Oligpept_transpt"/>
</dbReference>
<keyword evidence="5" id="KW-0571">Peptide transport</keyword>